<dbReference type="Proteomes" id="UP000178574">
    <property type="component" value="Unassembled WGS sequence"/>
</dbReference>
<proteinExistence type="predicted"/>
<feature type="transmembrane region" description="Helical" evidence="1">
    <location>
        <begin position="54"/>
        <end position="73"/>
    </location>
</feature>
<evidence type="ECO:0000313" key="2">
    <source>
        <dbReference type="EMBL" id="OGZ96266.1"/>
    </source>
</evidence>
<evidence type="ECO:0000256" key="1">
    <source>
        <dbReference type="SAM" id="Phobius"/>
    </source>
</evidence>
<keyword evidence="1" id="KW-0812">Transmembrane</keyword>
<evidence type="ECO:0000313" key="3">
    <source>
        <dbReference type="Proteomes" id="UP000178574"/>
    </source>
</evidence>
<keyword evidence="1" id="KW-0472">Membrane</keyword>
<name>A0A1G2KA08_9BACT</name>
<keyword evidence="1" id="KW-1133">Transmembrane helix</keyword>
<accession>A0A1G2KA08</accession>
<dbReference type="AlphaFoldDB" id="A0A1G2KA08"/>
<feature type="transmembrane region" description="Helical" evidence="1">
    <location>
        <begin position="113"/>
        <end position="134"/>
    </location>
</feature>
<feature type="transmembrane region" description="Helical" evidence="1">
    <location>
        <begin position="80"/>
        <end position="101"/>
    </location>
</feature>
<sequence length="146" mass="16162">MYPDPTSHEDNGGGGALREHAPAHYYGDIVRRLFVASGILILIGMPFFADYLPYMASVSAIAAILIAITAGTANPRSRGVQILLLAVSALGVLFFESYAAYSYRYFSLSGRGILFFLLMQVLAVLFFFALYFSTKTIRWMVRKKGE</sequence>
<organism evidence="2 3">
    <name type="scientific">Candidatus Sungbacteria bacterium RIFCSPHIGHO2_01_FULL_50_25</name>
    <dbReference type="NCBI Taxonomy" id="1802265"/>
    <lineage>
        <taxon>Bacteria</taxon>
        <taxon>Candidatus Sungiibacteriota</taxon>
    </lineage>
</organism>
<protein>
    <submittedName>
        <fullName evidence="2">Uncharacterized protein</fullName>
    </submittedName>
</protein>
<reference evidence="2 3" key="1">
    <citation type="journal article" date="2016" name="Nat. Commun.">
        <title>Thousands of microbial genomes shed light on interconnected biogeochemical processes in an aquifer system.</title>
        <authorList>
            <person name="Anantharaman K."/>
            <person name="Brown C.T."/>
            <person name="Hug L.A."/>
            <person name="Sharon I."/>
            <person name="Castelle C.J."/>
            <person name="Probst A.J."/>
            <person name="Thomas B.C."/>
            <person name="Singh A."/>
            <person name="Wilkins M.J."/>
            <person name="Karaoz U."/>
            <person name="Brodie E.L."/>
            <person name="Williams K.H."/>
            <person name="Hubbard S.S."/>
            <person name="Banfield J.F."/>
        </authorList>
    </citation>
    <scope>NUCLEOTIDE SEQUENCE [LARGE SCALE GENOMIC DNA]</scope>
</reference>
<dbReference type="EMBL" id="MHQD01000016">
    <property type="protein sequence ID" value="OGZ96266.1"/>
    <property type="molecule type" value="Genomic_DNA"/>
</dbReference>
<comment type="caution">
    <text evidence="2">The sequence shown here is derived from an EMBL/GenBank/DDBJ whole genome shotgun (WGS) entry which is preliminary data.</text>
</comment>
<gene>
    <name evidence="2" type="ORF">A2847_00645</name>
</gene>